<dbReference type="PROSITE" id="PS00572">
    <property type="entry name" value="GLYCOSYL_HYDROL_F1_1"/>
    <property type="match status" value="1"/>
</dbReference>
<evidence type="ECO:0000256" key="10">
    <source>
        <dbReference type="PIRSR" id="PIRSR617736-2"/>
    </source>
</evidence>
<dbReference type="InterPro" id="IPR001360">
    <property type="entry name" value="Glyco_hydro_1"/>
</dbReference>
<evidence type="ECO:0000256" key="9">
    <source>
        <dbReference type="PIRSR" id="PIRSR617736-1"/>
    </source>
</evidence>
<comment type="similarity">
    <text evidence="2 12">Belongs to the glycosyl hydrolase 1 family.</text>
</comment>
<evidence type="ECO:0000256" key="1">
    <source>
        <dbReference type="ARBA" id="ARBA00000448"/>
    </source>
</evidence>
<feature type="binding site" evidence="10">
    <location>
        <position position="162"/>
    </location>
    <ligand>
        <name>substrate</name>
    </ligand>
</feature>
<evidence type="ECO:0000256" key="11">
    <source>
        <dbReference type="PROSITE-ProRule" id="PRU10055"/>
    </source>
</evidence>
<dbReference type="GO" id="GO:0030245">
    <property type="term" value="P:cellulose catabolic process"/>
    <property type="evidence" value="ECO:0007669"/>
    <property type="project" value="UniProtKB-KW"/>
</dbReference>
<dbReference type="InterPro" id="IPR017853">
    <property type="entry name" value="GH"/>
</dbReference>
<feature type="binding site" evidence="10">
    <location>
        <position position="405"/>
    </location>
    <ligand>
        <name>substrate</name>
    </ligand>
</feature>
<evidence type="ECO:0000256" key="6">
    <source>
        <dbReference type="ARBA" id="ARBA00023277"/>
    </source>
</evidence>
<dbReference type="InterPro" id="IPR018120">
    <property type="entry name" value="Glyco_hydro_1_AS"/>
</dbReference>
<dbReference type="PROSITE" id="PS00653">
    <property type="entry name" value="GLYCOSYL_HYDROL_F1_2"/>
    <property type="match status" value="1"/>
</dbReference>
<keyword evidence="8" id="KW-0624">Polysaccharide degradation</keyword>
<dbReference type="RefSeq" id="WP_308455611.1">
    <property type="nucleotide sequence ID" value="NZ_JAJEQM010000001.1"/>
</dbReference>
<sequence length="455" mass="51926">MSFPKDFLWGTATAAYQIEGAWNKNGKGLSIWDLFCEKTGAVKNGDNGHTACDHYHRYKEDIALMKKLEIKAYRFSVAWTRILPNGTGEVNNKGIEFYNNLIDELIKNGIEPVMTMYHWDLPAELHYRGGWLNPKIADYFEEYAKVIAENFTDRVKKIITINEPLCIIGLGYAEGIHAPGLKLSQREYLKCAHNLLVAHGKAARALKKYGAKDVQVGIAPNMDNFYPLDENNITDINAATDKMFEIEHQNPRAWINHVNWWLDPVIKGHYPLEGKGEYDSLLPKNYEKDIKDIAETVDFICFNLYFGAPITTDKNGTAVMAELDAAKTQVGWTVTPDAIKWTAKLLYERYNVPIYVSENGMACHDTVSLDGKVHDPNRVDYLNRYLLKLGEAIDEGADVRGYFVWSFMDNFEWAEGYDPRFGIVYVDYKTQKRIIKDSGYWYAKVIETGGKSLCD</sequence>
<dbReference type="FunFam" id="3.20.20.80:FF:000004">
    <property type="entry name" value="Beta-glucosidase 6-phospho-beta-glucosidase"/>
    <property type="match status" value="1"/>
</dbReference>
<evidence type="ECO:0000256" key="5">
    <source>
        <dbReference type="ARBA" id="ARBA00023001"/>
    </source>
</evidence>
<keyword evidence="4 12" id="KW-0378">Hydrolase</keyword>
<evidence type="ECO:0000256" key="7">
    <source>
        <dbReference type="ARBA" id="ARBA00023295"/>
    </source>
</evidence>
<dbReference type="NCBIfam" id="TIGR03356">
    <property type="entry name" value="BGL"/>
    <property type="match status" value="1"/>
</dbReference>
<dbReference type="Proteomes" id="UP001198242">
    <property type="component" value="Unassembled WGS sequence"/>
</dbReference>
<keyword evidence="5" id="KW-0136">Cellulose degradation</keyword>
<dbReference type="Gene3D" id="3.20.20.80">
    <property type="entry name" value="Glycosidases"/>
    <property type="match status" value="1"/>
</dbReference>
<keyword evidence="14" id="KW-1185">Reference proteome</keyword>
<proteinExistence type="inferred from homology"/>
<dbReference type="PANTHER" id="PTHR10353:SF36">
    <property type="entry name" value="LP05116P"/>
    <property type="match status" value="1"/>
</dbReference>
<evidence type="ECO:0000256" key="12">
    <source>
        <dbReference type="RuleBase" id="RU361175"/>
    </source>
</evidence>
<evidence type="ECO:0000256" key="3">
    <source>
        <dbReference type="ARBA" id="ARBA00012744"/>
    </source>
</evidence>
<name>A0AAE3DW83_9FIRM</name>
<protein>
    <recommendedName>
        <fullName evidence="3 12">Beta-glucosidase</fullName>
        <ecNumber evidence="3 12">3.2.1.21</ecNumber>
    </recommendedName>
</protein>
<dbReference type="PRINTS" id="PR00131">
    <property type="entry name" value="GLHYDRLASE1"/>
</dbReference>
<feature type="binding site" evidence="10">
    <location>
        <begin position="412"/>
        <end position="413"/>
    </location>
    <ligand>
        <name>substrate</name>
    </ligand>
</feature>
<dbReference type="AlphaFoldDB" id="A0AAE3DW83"/>
<evidence type="ECO:0000256" key="4">
    <source>
        <dbReference type="ARBA" id="ARBA00022801"/>
    </source>
</evidence>
<keyword evidence="7 12" id="KW-0326">Glycosidase</keyword>
<comment type="caution">
    <text evidence="13">The sequence shown here is derived from an EMBL/GenBank/DDBJ whole genome shotgun (WGS) entry which is preliminary data.</text>
</comment>
<keyword evidence="6" id="KW-0119">Carbohydrate metabolism</keyword>
<comment type="catalytic activity">
    <reaction evidence="1 12">
        <text>Hydrolysis of terminal, non-reducing beta-D-glucosyl residues with release of beta-D-glucose.</text>
        <dbReference type="EC" id="3.2.1.21"/>
    </reaction>
</comment>
<dbReference type="InterPro" id="IPR033132">
    <property type="entry name" value="GH_1_N_CS"/>
</dbReference>
<feature type="binding site" evidence="10">
    <location>
        <position position="17"/>
    </location>
    <ligand>
        <name>substrate</name>
    </ligand>
</feature>
<accession>A0AAE3DW83</accession>
<feature type="active site" description="Proton donor" evidence="9">
    <location>
        <position position="163"/>
    </location>
</feature>
<dbReference type="EMBL" id="JAJEQM010000001">
    <property type="protein sequence ID" value="MCC2209209.1"/>
    <property type="molecule type" value="Genomic_DNA"/>
</dbReference>
<dbReference type="PANTHER" id="PTHR10353">
    <property type="entry name" value="GLYCOSYL HYDROLASE"/>
    <property type="match status" value="1"/>
</dbReference>
<dbReference type="SUPFAM" id="SSF51445">
    <property type="entry name" value="(Trans)glycosidases"/>
    <property type="match status" value="1"/>
</dbReference>
<dbReference type="GO" id="GO:0008422">
    <property type="term" value="F:beta-glucosidase activity"/>
    <property type="evidence" value="ECO:0007669"/>
    <property type="project" value="UniProtKB-EC"/>
</dbReference>
<feature type="active site" description="Nucleophile" evidence="9 11">
    <location>
        <position position="358"/>
    </location>
</feature>
<dbReference type="EC" id="3.2.1.21" evidence="3 12"/>
<feature type="binding site" evidence="10">
    <location>
        <position position="305"/>
    </location>
    <ligand>
        <name>substrate</name>
    </ligand>
</feature>
<evidence type="ECO:0000313" key="13">
    <source>
        <dbReference type="EMBL" id="MCC2209209.1"/>
    </source>
</evidence>
<gene>
    <name evidence="13" type="ORF">LKE05_00125</name>
</gene>
<dbReference type="Pfam" id="PF00232">
    <property type="entry name" value="Glyco_hydro_1"/>
    <property type="match status" value="1"/>
</dbReference>
<evidence type="ECO:0000313" key="14">
    <source>
        <dbReference type="Proteomes" id="UP001198242"/>
    </source>
</evidence>
<dbReference type="InterPro" id="IPR017736">
    <property type="entry name" value="Glyco_hydro_1_beta-glucosidase"/>
</dbReference>
<evidence type="ECO:0000256" key="2">
    <source>
        <dbReference type="ARBA" id="ARBA00010838"/>
    </source>
</evidence>
<reference evidence="13 14" key="1">
    <citation type="submission" date="2021-10" db="EMBL/GenBank/DDBJ databases">
        <title>Anaerobic single-cell dispensing facilitates the cultivation of human gut bacteria.</title>
        <authorList>
            <person name="Afrizal A."/>
        </authorList>
    </citation>
    <scope>NUCLEOTIDE SEQUENCE [LARGE SCALE GENOMIC DNA]</scope>
    <source>
        <strain evidence="13 14">CLA-AA-H232</strain>
    </source>
</reference>
<organism evidence="13 14">
    <name type="scientific">Hominilimicola fabiformis</name>
    <dbReference type="NCBI Taxonomy" id="2885356"/>
    <lineage>
        <taxon>Bacteria</taxon>
        <taxon>Bacillati</taxon>
        <taxon>Bacillota</taxon>
        <taxon>Clostridia</taxon>
        <taxon>Eubacteriales</taxon>
        <taxon>Oscillospiraceae</taxon>
        <taxon>Hominilimicola</taxon>
    </lineage>
</organism>
<feature type="binding site" evidence="10">
    <location>
        <position position="118"/>
    </location>
    <ligand>
        <name>substrate</name>
    </ligand>
</feature>
<evidence type="ECO:0000256" key="8">
    <source>
        <dbReference type="ARBA" id="ARBA00023326"/>
    </source>
</evidence>